<keyword evidence="7" id="KW-0676">Redox-active center</keyword>
<evidence type="ECO:0000313" key="14">
    <source>
        <dbReference type="Proteomes" id="UP000317557"/>
    </source>
</evidence>
<evidence type="ECO:0000256" key="8">
    <source>
        <dbReference type="ARBA" id="ARBA00032824"/>
    </source>
</evidence>
<feature type="domain" description="Thioredoxin" evidence="12">
    <location>
        <begin position="3"/>
        <end position="158"/>
    </location>
</feature>
<dbReference type="PROSITE" id="PS51352">
    <property type="entry name" value="THIOREDOXIN_2"/>
    <property type="match status" value="1"/>
</dbReference>
<evidence type="ECO:0000256" key="11">
    <source>
        <dbReference type="ARBA" id="ARBA00049091"/>
    </source>
</evidence>
<evidence type="ECO:0000256" key="3">
    <source>
        <dbReference type="ARBA" id="ARBA00022559"/>
    </source>
</evidence>
<dbReference type="SUPFAM" id="SSF52833">
    <property type="entry name" value="Thioredoxin-like"/>
    <property type="match status" value="1"/>
</dbReference>
<dbReference type="RefSeq" id="WP_142454497.1">
    <property type="nucleotide sequence ID" value="NZ_FXTP01000008.1"/>
</dbReference>
<dbReference type="PANTHER" id="PTHR42801:SF4">
    <property type="entry name" value="AHPC_TSA FAMILY PROTEIN"/>
    <property type="match status" value="1"/>
</dbReference>
<evidence type="ECO:0000256" key="7">
    <source>
        <dbReference type="ARBA" id="ARBA00023284"/>
    </source>
</evidence>
<evidence type="ECO:0000313" key="13">
    <source>
        <dbReference type="EMBL" id="SMO69315.1"/>
    </source>
</evidence>
<dbReference type="InterPro" id="IPR000866">
    <property type="entry name" value="AhpC/TSA"/>
</dbReference>
<keyword evidence="3" id="KW-0575">Peroxidase</keyword>
<sequence>MIETGAKADFDFTVKAVQDGEEKEINFKDLLDKPTIVSVYMKNNTSGCDLQTKDLADESEWFTEKGYNLVAISKDTCGSHKRYAKKQGIDFTLVSDPDYKFAEATDSVVQKKMFGNEYEAPSRSAFVIDTDGTILGTIQKVNTKDHAGELKELVEQLN</sequence>
<comment type="function">
    <text evidence="1">Thiol-specific peroxidase that catalyzes the reduction of hydrogen peroxide and organic hydroperoxides to water and alcohols, respectively. Plays a role in cell protection against oxidative stress by detoxifying peroxides and as sensor of hydrogen peroxide-mediated signaling events.</text>
</comment>
<dbReference type="EC" id="1.11.1.24" evidence="2"/>
<protein>
    <recommendedName>
        <fullName evidence="2">thioredoxin-dependent peroxiredoxin</fullName>
        <ecNumber evidence="2">1.11.1.24</ecNumber>
    </recommendedName>
    <alternativeName>
        <fullName evidence="8">Thioredoxin peroxidase</fullName>
    </alternativeName>
    <alternativeName>
        <fullName evidence="10">Thioredoxin-dependent peroxiredoxin Bcp</fullName>
    </alternativeName>
</protein>
<dbReference type="EMBL" id="FXTP01000008">
    <property type="protein sequence ID" value="SMO69315.1"/>
    <property type="molecule type" value="Genomic_DNA"/>
</dbReference>
<evidence type="ECO:0000256" key="6">
    <source>
        <dbReference type="ARBA" id="ARBA00023157"/>
    </source>
</evidence>
<evidence type="ECO:0000256" key="4">
    <source>
        <dbReference type="ARBA" id="ARBA00022862"/>
    </source>
</evidence>
<dbReference type="InterPro" id="IPR013766">
    <property type="entry name" value="Thioredoxin_domain"/>
</dbReference>
<dbReference type="InterPro" id="IPR036249">
    <property type="entry name" value="Thioredoxin-like_sf"/>
</dbReference>
<dbReference type="OrthoDB" id="9812811at2"/>
<dbReference type="CDD" id="cd03017">
    <property type="entry name" value="PRX_BCP"/>
    <property type="match status" value="1"/>
</dbReference>
<dbReference type="Gene3D" id="3.40.30.10">
    <property type="entry name" value="Glutaredoxin"/>
    <property type="match status" value="1"/>
</dbReference>
<proteinExistence type="inferred from homology"/>
<evidence type="ECO:0000256" key="10">
    <source>
        <dbReference type="ARBA" id="ARBA00042639"/>
    </source>
</evidence>
<comment type="similarity">
    <text evidence="9">Belongs to the peroxiredoxin family. BCP/PrxQ subfamily.</text>
</comment>
<name>A0A521DCI0_9BACT</name>
<accession>A0A521DCI0</accession>
<comment type="catalytic activity">
    <reaction evidence="11">
        <text>a hydroperoxide + [thioredoxin]-dithiol = an alcohol + [thioredoxin]-disulfide + H2O</text>
        <dbReference type="Rhea" id="RHEA:62620"/>
        <dbReference type="Rhea" id="RHEA-COMP:10698"/>
        <dbReference type="Rhea" id="RHEA-COMP:10700"/>
        <dbReference type="ChEBI" id="CHEBI:15377"/>
        <dbReference type="ChEBI" id="CHEBI:29950"/>
        <dbReference type="ChEBI" id="CHEBI:30879"/>
        <dbReference type="ChEBI" id="CHEBI:35924"/>
        <dbReference type="ChEBI" id="CHEBI:50058"/>
        <dbReference type="EC" id="1.11.1.24"/>
    </reaction>
</comment>
<gene>
    <name evidence="13" type="ORF">SAMN06265219_10830</name>
</gene>
<dbReference type="Proteomes" id="UP000317557">
    <property type="component" value="Unassembled WGS sequence"/>
</dbReference>
<evidence type="ECO:0000256" key="1">
    <source>
        <dbReference type="ARBA" id="ARBA00003330"/>
    </source>
</evidence>
<keyword evidence="14" id="KW-1185">Reference proteome</keyword>
<keyword evidence="5" id="KW-0560">Oxidoreductase</keyword>
<dbReference type="Pfam" id="PF00578">
    <property type="entry name" value="AhpC-TSA"/>
    <property type="match status" value="1"/>
</dbReference>
<dbReference type="PANTHER" id="PTHR42801">
    <property type="entry name" value="THIOREDOXIN-DEPENDENT PEROXIDE REDUCTASE"/>
    <property type="match status" value="1"/>
</dbReference>
<organism evidence="13 14">
    <name type="scientific">Gracilimonas mengyeensis</name>
    <dbReference type="NCBI Taxonomy" id="1302730"/>
    <lineage>
        <taxon>Bacteria</taxon>
        <taxon>Pseudomonadati</taxon>
        <taxon>Balneolota</taxon>
        <taxon>Balneolia</taxon>
        <taxon>Balneolales</taxon>
        <taxon>Balneolaceae</taxon>
        <taxon>Gracilimonas</taxon>
    </lineage>
</organism>
<keyword evidence="6" id="KW-1015">Disulfide bond</keyword>
<dbReference type="GO" id="GO:0045454">
    <property type="term" value="P:cell redox homeostasis"/>
    <property type="evidence" value="ECO:0007669"/>
    <property type="project" value="TreeGrafter"/>
</dbReference>
<evidence type="ECO:0000256" key="5">
    <source>
        <dbReference type="ARBA" id="ARBA00023002"/>
    </source>
</evidence>
<evidence type="ECO:0000259" key="12">
    <source>
        <dbReference type="PROSITE" id="PS51352"/>
    </source>
</evidence>
<evidence type="ECO:0000256" key="9">
    <source>
        <dbReference type="ARBA" id="ARBA00038489"/>
    </source>
</evidence>
<reference evidence="13 14" key="1">
    <citation type="submission" date="2017-05" db="EMBL/GenBank/DDBJ databases">
        <authorList>
            <person name="Varghese N."/>
            <person name="Submissions S."/>
        </authorList>
    </citation>
    <scope>NUCLEOTIDE SEQUENCE [LARGE SCALE GENOMIC DNA]</scope>
    <source>
        <strain evidence="13 14">DSM 21985</strain>
    </source>
</reference>
<dbReference type="InterPro" id="IPR050924">
    <property type="entry name" value="Peroxiredoxin_BCP/PrxQ"/>
</dbReference>
<keyword evidence="4" id="KW-0049">Antioxidant</keyword>
<dbReference type="GO" id="GO:0034599">
    <property type="term" value="P:cellular response to oxidative stress"/>
    <property type="evidence" value="ECO:0007669"/>
    <property type="project" value="TreeGrafter"/>
</dbReference>
<dbReference type="GO" id="GO:0008379">
    <property type="term" value="F:thioredoxin peroxidase activity"/>
    <property type="evidence" value="ECO:0007669"/>
    <property type="project" value="TreeGrafter"/>
</dbReference>
<dbReference type="GO" id="GO:0005737">
    <property type="term" value="C:cytoplasm"/>
    <property type="evidence" value="ECO:0007669"/>
    <property type="project" value="TreeGrafter"/>
</dbReference>
<evidence type="ECO:0000256" key="2">
    <source>
        <dbReference type="ARBA" id="ARBA00013017"/>
    </source>
</evidence>
<dbReference type="AlphaFoldDB" id="A0A521DCI0"/>